<reference evidence="3 4" key="1">
    <citation type="submission" date="2021-06" db="EMBL/GenBank/DDBJ databases">
        <title>A haploid diamondback moth (Plutella xylostella L.) genome assembly resolves 31 chromosomes and identifies a diamide resistance mutation.</title>
        <authorList>
            <person name="Ward C.M."/>
            <person name="Perry K.D."/>
            <person name="Baker G."/>
            <person name="Powis K."/>
            <person name="Heckel D.G."/>
            <person name="Baxter S.W."/>
        </authorList>
    </citation>
    <scope>NUCLEOTIDE SEQUENCE [LARGE SCALE GENOMIC DNA]</scope>
    <source>
        <strain evidence="3 4">LV</strain>
        <tissue evidence="3">Single pupa</tissue>
    </source>
</reference>
<gene>
    <name evidence="3" type="ORF">JYU34_004769</name>
</gene>
<evidence type="ECO:0000256" key="1">
    <source>
        <dbReference type="SAM" id="MobiDB-lite"/>
    </source>
</evidence>
<protein>
    <submittedName>
        <fullName evidence="3">Uncharacterized protein</fullName>
    </submittedName>
</protein>
<accession>A0ABQ7QYW6</accession>
<name>A0ABQ7QYW6_PLUXY</name>
<keyword evidence="4" id="KW-1185">Reference proteome</keyword>
<comment type="caution">
    <text evidence="3">The sequence shown here is derived from an EMBL/GenBank/DDBJ whole genome shotgun (WGS) entry which is preliminary data.</text>
</comment>
<evidence type="ECO:0000313" key="4">
    <source>
        <dbReference type="Proteomes" id="UP000823941"/>
    </source>
</evidence>
<sequence length="191" mass="21911">MKTLPVLYLVLCCLLVLTESALTIKNPKKRVQSKLIIKKPHVAVGHTIRMKGIRLNKPGYNSKINQNRKRIKRSILPQGYPQMNMVQEQKSGNVTNNGGTCCNSFMCYPCPSNGGGMMMPYPQMPPQMVPPPMTVYPGSMVYQPVEHHHPHPRKVMAMMKRDRKRRRHHKHKHRYSDSDDDDSSDGSDSRY</sequence>
<feature type="signal peptide" evidence="2">
    <location>
        <begin position="1"/>
        <end position="20"/>
    </location>
</feature>
<dbReference type="Proteomes" id="UP000823941">
    <property type="component" value="Chromosome 6"/>
</dbReference>
<feature type="compositionally biased region" description="Basic residues" evidence="1">
    <location>
        <begin position="161"/>
        <end position="174"/>
    </location>
</feature>
<keyword evidence="2" id="KW-0732">Signal</keyword>
<feature type="chain" id="PRO_5045828382" evidence="2">
    <location>
        <begin position="21"/>
        <end position="191"/>
    </location>
</feature>
<organism evidence="3 4">
    <name type="scientific">Plutella xylostella</name>
    <name type="common">Diamondback moth</name>
    <name type="synonym">Plutella maculipennis</name>
    <dbReference type="NCBI Taxonomy" id="51655"/>
    <lineage>
        <taxon>Eukaryota</taxon>
        <taxon>Metazoa</taxon>
        <taxon>Ecdysozoa</taxon>
        <taxon>Arthropoda</taxon>
        <taxon>Hexapoda</taxon>
        <taxon>Insecta</taxon>
        <taxon>Pterygota</taxon>
        <taxon>Neoptera</taxon>
        <taxon>Endopterygota</taxon>
        <taxon>Lepidoptera</taxon>
        <taxon>Glossata</taxon>
        <taxon>Ditrysia</taxon>
        <taxon>Yponomeutoidea</taxon>
        <taxon>Plutellidae</taxon>
        <taxon>Plutella</taxon>
    </lineage>
</organism>
<dbReference type="EMBL" id="JAHIBW010000006">
    <property type="protein sequence ID" value="KAG7310215.1"/>
    <property type="molecule type" value="Genomic_DNA"/>
</dbReference>
<proteinExistence type="predicted"/>
<evidence type="ECO:0000313" key="3">
    <source>
        <dbReference type="EMBL" id="KAG7310215.1"/>
    </source>
</evidence>
<feature type="region of interest" description="Disordered" evidence="1">
    <location>
        <begin position="159"/>
        <end position="191"/>
    </location>
</feature>
<evidence type="ECO:0000256" key="2">
    <source>
        <dbReference type="SAM" id="SignalP"/>
    </source>
</evidence>